<protein>
    <submittedName>
        <fullName evidence="1">Uncharacterized protein</fullName>
    </submittedName>
</protein>
<dbReference type="AlphaFoldDB" id="A0AAE1ATS3"/>
<proteinExistence type="predicted"/>
<accession>A0AAE1ATS3</accession>
<evidence type="ECO:0000313" key="2">
    <source>
        <dbReference type="Proteomes" id="UP001283361"/>
    </source>
</evidence>
<evidence type="ECO:0000313" key="1">
    <source>
        <dbReference type="EMBL" id="KAK3793630.1"/>
    </source>
</evidence>
<organism evidence="1 2">
    <name type="scientific">Elysia crispata</name>
    <name type="common">lettuce slug</name>
    <dbReference type="NCBI Taxonomy" id="231223"/>
    <lineage>
        <taxon>Eukaryota</taxon>
        <taxon>Metazoa</taxon>
        <taxon>Spiralia</taxon>
        <taxon>Lophotrochozoa</taxon>
        <taxon>Mollusca</taxon>
        <taxon>Gastropoda</taxon>
        <taxon>Heterobranchia</taxon>
        <taxon>Euthyneura</taxon>
        <taxon>Panpulmonata</taxon>
        <taxon>Sacoglossa</taxon>
        <taxon>Placobranchoidea</taxon>
        <taxon>Plakobranchidae</taxon>
        <taxon>Elysia</taxon>
    </lineage>
</organism>
<name>A0AAE1ATS3_9GAST</name>
<keyword evidence="2" id="KW-1185">Reference proteome</keyword>
<sequence length="121" mass="13216">MDISSLLTLVKDSAQSICSIIPHSWLWPGGLELCWTSQFQVQCVLRSAANSYLLGDAPISYGYANKFIEFQCVVSVKHGAYKYMNGLCIATDGPQPADLEFAGTTEVVRPHPQSSTVCMNP</sequence>
<reference evidence="1" key="1">
    <citation type="journal article" date="2023" name="G3 (Bethesda)">
        <title>A reference genome for the long-term kleptoplast-retaining sea slug Elysia crispata morphotype clarki.</title>
        <authorList>
            <person name="Eastman K.E."/>
            <person name="Pendleton A.L."/>
            <person name="Shaikh M.A."/>
            <person name="Suttiyut T."/>
            <person name="Ogas R."/>
            <person name="Tomko P."/>
            <person name="Gavelis G."/>
            <person name="Widhalm J.R."/>
            <person name="Wisecaver J.H."/>
        </authorList>
    </citation>
    <scope>NUCLEOTIDE SEQUENCE</scope>
    <source>
        <strain evidence="1">ECLA1</strain>
    </source>
</reference>
<comment type="caution">
    <text evidence="1">The sequence shown here is derived from an EMBL/GenBank/DDBJ whole genome shotgun (WGS) entry which is preliminary data.</text>
</comment>
<gene>
    <name evidence="1" type="ORF">RRG08_019233</name>
</gene>
<dbReference type="EMBL" id="JAWDGP010001203">
    <property type="protein sequence ID" value="KAK3793630.1"/>
    <property type="molecule type" value="Genomic_DNA"/>
</dbReference>
<dbReference type="Proteomes" id="UP001283361">
    <property type="component" value="Unassembled WGS sequence"/>
</dbReference>